<dbReference type="AlphaFoldDB" id="W4GBJ0"/>
<organism evidence="1">
    <name type="scientific">Aphanomyces astaci</name>
    <name type="common">Crayfish plague agent</name>
    <dbReference type="NCBI Taxonomy" id="112090"/>
    <lineage>
        <taxon>Eukaryota</taxon>
        <taxon>Sar</taxon>
        <taxon>Stramenopiles</taxon>
        <taxon>Oomycota</taxon>
        <taxon>Saprolegniomycetes</taxon>
        <taxon>Saprolegniales</taxon>
        <taxon>Verrucalvaceae</taxon>
        <taxon>Aphanomyces</taxon>
    </lineage>
</organism>
<evidence type="ECO:0000313" key="1">
    <source>
        <dbReference type="EMBL" id="ETV76641.1"/>
    </source>
</evidence>
<sequence>MTTPPPSPRTIRRSRKRSDDIFNIEGSPLWTKPTRHGHKLISLVPNNPINMKGIVGLTATFAALSSVATAGRVLRGASPPEHHQVAIAIAPLVFDYHEHNGQVGVRPVSRLKAEVSSSPLYLITTSTAAKWTSVV</sequence>
<proteinExistence type="predicted"/>
<dbReference type="VEuPathDB" id="FungiDB:H257_09132"/>
<dbReference type="EMBL" id="KI913135">
    <property type="protein sequence ID" value="ETV76641.1"/>
    <property type="molecule type" value="Genomic_DNA"/>
</dbReference>
<name>W4GBJ0_APHAT</name>
<protein>
    <submittedName>
        <fullName evidence="1">Uncharacterized protein</fullName>
    </submittedName>
</protein>
<gene>
    <name evidence="1" type="ORF">H257_09132</name>
</gene>
<dbReference type="GeneID" id="20811128"/>
<accession>W4GBJ0</accession>
<dbReference type="RefSeq" id="XP_009833553.1">
    <property type="nucleotide sequence ID" value="XM_009835251.1"/>
</dbReference>
<reference evidence="1" key="1">
    <citation type="submission" date="2013-12" db="EMBL/GenBank/DDBJ databases">
        <title>The Genome Sequence of Aphanomyces astaci APO3.</title>
        <authorList>
            <consortium name="The Broad Institute Genomics Platform"/>
            <person name="Russ C."/>
            <person name="Tyler B."/>
            <person name="van West P."/>
            <person name="Dieguez-Uribeondo J."/>
            <person name="Young S.K."/>
            <person name="Zeng Q."/>
            <person name="Gargeya S."/>
            <person name="Fitzgerald M."/>
            <person name="Abouelleil A."/>
            <person name="Alvarado L."/>
            <person name="Chapman S.B."/>
            <person name="Gainer-Dewar J."/>
            <person name="Goldberg J."/>
            <person name="Griggs A."/>
            <person name="Gujja S."/>
            <person name="Hansen M."/>
            <person name="Howarth C."/>
            <person name="Imamovic A."/>
            <person name="Ireland A."/>
            <person name="Larimer J."/>
            <person name="McCowan C."/>
            <person name="Murphy C."/>
            <person name="Pearson M."/>
            <person name="Poon T.W."/>
            <person name="Priest M."/>
            <person name="Roberts A."/>
            <person name="Saif S."/>
            <person name="Shea T."/>
            <person name="Sykes S."/>
            <person name="Wortman J."/>
            <person name="Nusbaum C."/>
            <person name="Birren B."/>
        </authorList>
    </citation>
    <scope>NUCLEOTIDE SEQUENCE [LARGE SCALE GENOMIC DNA]</scope>
    <source>
        <strain evidence="1">APO3</strain>
    </source>
</reference>